<dbReference type="EMBL" id="CP136508">
    <property type="protein sequence ID" value="WUR15217.1"/>
    <property type="molecule type" value="Genomic_DNA"/>
</dbReference>
<evidence type="ECO:0000256" key="2">
    <source>
        <dbReference type="SAM" id="SignalP"/>
    </source>
</evidence>
<keyword evidence="1" id="KW-1133">Transmembrane helix</keyword>
<proteinExistence type="predicted"/>
<sequence>MVTYIPSCPAKHCQRWYCLLRAMGLMLAALMGLYCNGAQAGPLSAEARIDGLRWQLTALDDAVPVSLNETAVRPEVQSAIAGDTITLWSFGAWVGEGSYPVTARRSFDASTAGAQIVDETLKSSVDVLLTRPAALPGSAWRSDARTSVAMWLTLSPRTVLTVSTHTSGMFDASGLTSDLFHAEVSAMLTWYDDRGQGLASQISLNSDYSFVRSWDETLQLEISNSTLQPMSFRLESATNASVFLPPAAAVPEPNGAMMLLAGLITAALVARYRAHNGAGPAMPRCVRQAHPAGGWCLCASLMLFAAAPAQAQSLDINGRFGPITIEIRAQDGTIRTYNQPWQQLRMIAHVWEGGEQYAGGEIVTTAPAPTALEIARDSGNSWVTFGIAEPAAGALFSANLQPGAIAYASERSMTFTELQATAFLVVPPFSSASATFTAEVDVRPEGMSDTPYEAVLNLSGSSGSPSTWSTSGQLPSRGVLSYTTYFDNTLNSQPSDPYTLMLYGSSHARALVSGIPEASQGMMLGLGLLVLLARRAIRIGTRVGYR</sequence>
<accession>A0ABZ1URJ5</accession>
<name>A0ABZ1URJ5_9BURK</name>
<feature type="signal peptide" evidence="2">
    <location>
        <begin position="1"/>
        <end position="40"/>
    </location>
</feature>
<feature type="transmembrane region" description="Helical" evidence="1">
    <location>
        <begin position="518"/>
        <end position="537"/>
    </location>
</feature>
<keyword evidence="2" id="KW-0732">Signal</keyword>
<keyword evidence="1" id="KW-0812">Transmembrane</keyword>
<protein>
    <recommendedName>
        <fullName evidence="5">PEP-CTERM sorting domain-containing protein</fullName>
    </recommendedName>
</protein>
<evidence type="ECO:0008006" key="5">
    <source>
        <dbReference type="Google" id="ProtNLM"/>
    </source>
</evidence>
<keyword evidence="4" id="KW-1185">Reference proteome</keyword>
<gene>
    <name evidence="3" type="ORF">E7V67_008965</name>
</gene>
<evidence type="ECO:0000313" key="4">
    <source>
        <dbReference type="Proteomes" id="UP000321323"/>
    </source>
</evidence>
<feature type="chain" id="PRO_5047471590" description="PEP-CTERM sorting domain-containing protein" evidence="2">
    <location>
        <begin position="41"/>
        <end position="546"/>
    </location>
</feature>
<keyword evidence="1" id="KW-0472">Membrane</keyword>
<organism evidence="3 4">
    <name type="scientific">[Empedobacter] haloabium</name>
    <dbReference type="NCBI Taxonomy" id="592317"/>
    <lineage>
        <taxon>Bacteria</taxon>
        <taxon>Pseudomonadati</taxon>
        <taxon>Pseudomonadota</taxon>
        <taxon>Betaproteobacteria</taxon>
        <taxon>Burkholderiales</taxon>
        <taxon>Oxalobacteraceae</taxon>
        <taxon>Telluria group</taxon>
        <taxon>Telluria group incertae sedis</taxon>
    </lineage>
</organism>
<evidence type="ECO:0000313" key="3">
    <source>
        <dbReference type="EMBL" id="WUR15217.1"/>
    </source>
</evidence>
<reference evidence="3 4" key="1">
    <citation type="journal article" date="2019" name="Int. J. Syst. Evol. Microbiol.">
        <title>The Draft Whole-Genome Sequence of the Antibiotic Producer Empedobacter haloabium ATCC 31962 Provides Indications for Its Taxonomic Reclassification.</title>
        <authorList>
            <person name="Miess H."/>
            <person name="Arlt P."/>
            <person name="Apel A.K."/>
            <person name="Weber T."/>
            <person name="Nieselt K."/>
            <person name="Hanssen F."/>
            <person name="Czemmel S."/>
            <person name="Nahnsen S."/>
            <person name="Gross H."/>
        </authorList>
    </citation>
    <scope>NUCLEOTIDE SEQUENCE [LARGE SCALE GENOMIC DNA]</scope>
    <source>
        <strain evidence="3 4">ATCC 31962</strain>
    </source>
</reference>
<evidence type="ECO:0000256" key="1">
    <source>
        <dbReference type="SAM" id="Phobius"/>
    </source>
</evidence>
<dbReference type="Proteomes" id="UP000321323">
    <property type="component" value="Chromosome"/>
</dbReference>